<gene>
    <name evidence="6" type="ORF">CTOB1V02_LOCUS12355</name>
</gene>
<dbReference type="SUPFAM" id="SSF57667">
    <property type="entry name" value="beta-beta-alpha zinc fingers"/>
    <property type="match status" value="3"/>
</dbReference>
<feature type="region of interest" description="Disordered" evidence="5">
    <location>
        <begin position="77"/>
        <end position="218"/>
    </location>
</feature>
<proteinExistence type="predicted"/>
<dbReference type="PANTHER" id="PTHR24379:SF121">
    <property type="entry name" value="C2H2-TYPE DOMAIN-CONTAINING PROTEIN"/>
    <property type="match status" value="1"/>
</dbReference>
<keyword evidence="1" id="KW-0479">Metal-binding</keyword>
<feature type="compositionally biased region" description="Basic and acidic residues" evidence="5">
    <location>
        <begin position="167"/>
        <end position="218"/>
    </location>
</feature>
<evidence type="ECO:0000256" key="4">
    <source>
        <dbReference type="ARBA" id="ARBA00022833"/>
    </source>
</evidence>
<keyword evidence="4" id="KW-0862">Zinc</keyword>
<dbReference type="SMART" id="SM00355">
    <property type="entry name" value="ZnF_C2H2"/>
    <property type="match status" value="8"/>
</dbReference>
<dbReference type="InterPro" id="IPR013087">
    <property type="entry name" value="Znf_C2H2_type"/>
</dbReference>
<organism evidence="6">
    <name type="scientific">Cyprideis torosa</name>
    <dbReference type="NCBI Taxonomy" id="163714"/>
    <lineage>
        <taxon>Eukaryota</taxon>
        <taxon>Metazoa</taxon>
        <taxon>Ecdysozoa</taxon>
        <taxon>Arthropoda</taxon>
        <taxon>Crustacea</taxon>
        <taxon>Oligostraca</taxon>
        <taxon>Ostracoda</taxon>
        <taxon>Podocopa</taxon>
        <taxon>Podocopida</taxon>
        <taxon>Cytherocopina</taxon>
        <taxon>Cytheroidea</taxon>
        <taxon>Cytherideidae</taxon>
        <taxon>Cyprideis</taxon>
    </lineage>
</organism>
<sequence>MSEMRSYSLQETTAHKPSWYQKCQDVFFNRLDDYFGGDSNPFVMQVKVLFVESLEYVASTPEVAECSEIKQILAPTPVDSGPLKPESLQPSAMLPGEEQPLLRGHSGEEHLMTSGSEVPESTFFDESGNSQTRFWDKRRGLPLLPQSYGSPRPEPALEVNGNPGVKGESDHQHQAFSLRNEEGEKGRRNMTEERLSGAAEERLSGAAEERLSGAAEERLSGVKEEERISISSSFECDSCGKVFRNQKSLRLHATSIHGPQQWKYDRLKRPTACEICGKMYTGLAGLQTHIKTVHEAKCPCEKCGAMVAPGYAYKHHLNLHQRYPDNKCPHCNYHDQNPLNITNHVRYVHSRGKTICNICGKEVVHIGNHMARHRYATDRPHKCAECGKSYGRKCELDNHMRRHTGERPYKCEKCPKAFYDSGQLRDHMNIHLGLRPYQCDHCGDAFSNSGARYTHIRLKHKSSDVSNLTVGVVQVQ</sequence>
<dbReference type="PANTHER" id="PTHR24379">
    <property type="entry name" value="KRAB AND ZINC FINGER DOMAIN-CONTAINING"/>
    <property type="match status" value="1"/>
</dbReference>
<protein>
    <submittedName>
        <fullName evidence="6">Uncharacterized protein</fullName>
    </submittedName>
</protein>
<dbReference type="OrthoDB" id="6910977at2759"/>
<dbReference type="AlphaFoldDB" id="A0A7R8WMJ3"/>
<dbReference type="EMBL" id="OB669033">
    <property type="protein sequence ID" value="CAD7234539.1"/>
    <property type="molecule type" value="Genomic_DNA"/>
</dbReference>
<dbReference type="GO" id="GO:0008270">
    <property type="term" value="F:zinc ion binding"/>
    <property type="evidence" value="ECO:0007669"/>
    <property type="project" value="UniProtKB-KW"/>
</dbReference>
<dbReference type="InterPro" id="IPR036236">
    <property type="entry name" value="Znf_C2H2_sf"/>
</dbReference>
<dbReference type="FunFam" id="3.30.160.60:FF:000739">
    <property type="entry name" value="Zgc:171418 protein"/>
    <property type="match status" value="1"/>
</dbReference>
<evidence type="ECO:0000256" key="3">
    <source>
        <dbReference type="ARBA" id="ARBA00022771"/>
    </source>
</evidence>
<evidence type="ECO:0000256" key="1">
    <source>
        <dbReference type="ARBA" id="ARBA00022723"/>
    </source>
</evidence>
<keyword evidence="2" id="KW-0677">Repeat</keyword>
<accession>A0A7R8WMJ3</accession>
<dbReference type="PROSITE" id="PS50157">
    <property type="entry name" value="ZINC_FINGER_C2H2_2"/>
    <property type="match status" value="5"/>
</dbReference>
<evidence type="ECO:0000313" key="6">
    <source>
        <dbReference type="EMBL" id="CAD7234539.1"/>
    </source>
</evidence>
<reference evidence="6" key="1">
    <citation type="submission" date="2020-11" db="EMBL/GenBank/DDBJ databases">
        <authorList>
            <person name="Tran Van P."/>
        </authorList>
    </citation>
    <scope>NUCLEOTIDE SEQUENCE</scope>
</reference>
<keyword evidence="3" id="KW-0863">Zinc-finger</keyword>
<dbReference type="FunFam" id="3.30.160.60:FF:000624">
    <property type="entry name" value="zinc finger protein 697"/>
    <property type="match status" value="1"/>
</dbReference>
<evidence type="ECO:0000256" key="2">
    <source>
        <dbReference type="ARBA" id="ARBA00022737"/>
    </source>
</evidence>
<evidence type="ECO:0000256" key="5">
    <source>
        <dbReference type="SAM" id="MobiDB-lite"/>
    </source>
</evidence>
<dbReference type="Gene3D" id="3.30.160.60">
    <property type="entry name" value="Classic Zinc Finger"/>
    <property type="match status" value="5"/>
</dbReference>
<dbReference type="PROSITE" id="PS00028">
    <property type="entry name" value="ZINC_FINGER_C2H2_1"/>
    <property type="match status" value="5"/>
</dbReference>
<dbReference type="Pfam" id="PF00096">
    <property type="entry name" value="zf-C2H2"/>
    <property type="match status" value="4"/>
</dbReference>
<name>A0A7R8WMJ3_9CRUS</name>